<name>A0A177HHB7_9ACTN</name>
<reference evidence="1 2" key="1">
    <citation type="submission" date="2015-12" db="EMBL/GenBank/DDBJ databases">
        <title>Genome sequence of Streptomyces sp. G25.</title>
        <authorList>
            <person name="Poehlein A."/>
            <person name="Roettig A."/>
            <person name="Hiessl S."/>
            <person name="Hauschild P."/>
            <person name="Schauer J."/>
            <person name="Madkour M.H."/>
            <person name="Al-Ansari A.M."/>
            <person name="Almakishah N.H."/>
            <person name="Steinbuechel A."/>
            <person name="Daniel R."/>
        </authorList>
    </citation>
    <scope>NUCLEOTIDE SEQUENCE [LARGE SCALE GENOMIC DNA]</scope>
    <source>
        <strain evidence="2">G25(2015)</strain>
    </source>
</reference>
<evidence type="ECO:0000313" key="1">
    <source>
        <dbReference type="EMBL" id="OAH09777.1"/>
    </source>
</evidence>
<organism evidence="1 2">
    <name type="scientific">Streptomyces jeddahensis</name>
    <dbReference type="NCBI Taxonomy" id="1716141"/>
    <lineage>
        <taxon>Bacteria</taxon>
        <taxon>Bacillati</taxon>
        <taxon>Actinomycetota</taxon>
        <taxon>Actinomycetes</taxon>
        <taxon>Kitasatosporales</taxon>
        <taxon>Streptomycetaceae</taxon>
        <taxon>Streptomyces</taxon>
    </lineage>
</organism>
<sequence length="55" mass="5863">MPGVQIPFLRRLDAPGVVVPGRSVGGQRRSSRRVIGQVAEVVDGAADVVAQWPVR</sequence>
<accession>A0A177HHB7</accession>
<dbReference type="STRING" id="1716141.STSP_69500"/>
<dbReference type="AlphaFoldDB" id="A0A177HHB7"/>
<protein>
    <submittedName>
        <fullName evidence="1">Uncharacterized protein</fullName>
    </submittedName>
</protein>
<dbReference type="EMBL" id="LOHS01000177">
    <property type="protein sequence ID" value="OAH09777.1"/>
    <property type="molecule type" value="Genomic_DNA"/>
</dbReference>
<keyword evidence="2" id="KW-1185">Reference proteome</keyword>
<evidence type="ECO:0000313" key="2">
    <source>
        <dbReference type="Proteomes" id="UP000077381"/>
    </source>
</evidence>
<proteinExistence type="predicted"/>
<comment type="caution">
    <text evidence="1">The sequence shown here is derived from an EMBL/GenBank/DDBJ whole genome shotgun (WGS) entry which is preliminary data.</text>
</comment>
<gene>
    <name evidence="1" type="ORF">STSP_69500</name>
</gene>
<dbReference type="Proteomes" id="UP000077381">
    <property type="component" value="Unassembled WGS sequence"/>
</dbReference>